<keyword evidence="3" id="KW-0540">Nuclease</keyword>
<sequence>MGIPAFYKWVLDRFPRAPAPKTYEEVFQSVFKYLDRIFSIVKPRKLLYLAIDGVAPRAKMNQQRSRRFRAAKDAAEEAAQKGELEDVSKSIEKSTSELSSKLDSNVITPGTEFMALLSSALRYYIHLRMNGDPGWQGIKVILSDANVPGEGEHKIMSYIRLQRNLPGFDPNTRHCLYGLDADLIMLALASHEIHFSILREDVQRSGFKEKSSKSRKKSSKSRRDSSKSRGKLEIETLDDYILNQRFQFLHIWILREYLAYAMKIPNPTVSGDLERLIDDFVFMCLFVGNDFLPHMPSLEISEGAIDLLMTIYKKEFLRMGGYLTSSFEVNLERVKHFLEAVGSHEVLILKKRTQVQKEWAIRHRRSSQNKIVGMSSVCQDSINSSAIEIQAPNNSASSTTTAVDKIKFGEEGWKVRYYAEKFEAETEDDREKVRKDVVLKYTEGICWVMHYYYEGVSSWQWFYPYHYAPFPSDFVGVDELKIQFTLGEPFKPFDQLMAVLPAASAHALPLFYRKLMTDASSPLLAFYPTDFELDMNGKRFSWQAICKLPFIDETSLLSEIARVENTLTDEERQRNNLGMDVLFVHISYPLAMEIVSFYRKNIDDLKLTNAEVKWKINPKFSGGTNGYILISDKPMQPLQIDSPIDGMEMIADNQVLSMFYECPPLHIHIPRPPEGVQYPGKTIRKKHVKPAPLLWHEKSAVVGRLHSIGPIRKSISGSRLAKSARLLVSKWYLEIEKKQKSKGDVEHGEGATIDGSHAGVDGEISGKTRKRKRKSTPKLKGKQNGGSELSDIHVGENGPASISNTGEAASLHGTRHDKSCSNRGAGGDSKCISGIHVGENRPASISNTGEAVCIDDIRVGKSCSNNGGAGGDIKRIVGTTVGEIGAESISNAMEAVSVDCTRGDGSSSNGGDGTCINGEAGGGLPELNLCDDRPASILILGEIASVDIRASILNIGETSVGVNGDNGGDGKPISSKSRRRKRRKQSTGGVLSDVAHASGLASTSNVGETISEGDMGVDMHCSNDWHGEQAVGVLDKNLGGDESNLPIEGGNCIDRTGTADSRIGEDGLTCHLNPISNLGETTSAGVDGDHGGDVKSVSGKSKRRKRKRKRSSGVELPDVTMDGDVVGLISNVGETISAGDKGNDCCGKQAVGVLDNNLGGDELNMPIKGGNETNGNCIGQNGMADSHVGEDGSTFHLNPISDLDETTSAGVNGDVGDGKSISAKSKRWKRKTKQSGGVELPAVAVDANGLALISNVGQIMSAGDTGDDKRCSTDWPENAAVGILDDNLGGDESNMPVVSGNETQGNCIALNGITDGHVGEDGLTLHLNSISGLGKTACAGVSGNVGDGKSIGGKSKRRKWKRKQSSGVELPAVSKDGNGPALISNVVQTIFAGNMGDDKRCSNGWPGKQAVGILDNNLGGNVSNMPIGGANETNGNCIDRNEITDSHIGEDGLTFPLSSVSNIGQKTSAGVNGDDGGDGQSISGKRKRRKRKRKQGTGVELPAAAIDANGLALISNVGQSVSATDMTDHKHCSNDWPEIQAVGVLDNNLCGDETNMSINGVNETSGSCIDGNGIVDG</sequence>
<feature type="compositionally biased region" description="Basic residues" evidence="6">
    <location>
        <begin position="1224"/>
        <end position="1233"/>
    </location>
</feature>
<feature type="region of interest" description="Disordered" evidence="6">
    <location>
        <begin position="738"/>
        <end position="826"/>
    </location>
</feature>
<evidence type="ECO:0000259" key="7">
    <source>
        <dbReference type="Pfam" id="PF03159"/>
    </source>
</evidence>
<dbReference type="GO" id="GO:0004534">
    <property type="term" value="F:5'-3' RNA exonuclease activity"/>
    <property type="evidence" value="ECO:0007669"/>
    <property type="project" value="TreeGrafter"/>
</dbReference>
<feature type="region of interest" description="Disordered" evidence="6">
    <location>
        <begin position="1081"/>
        <end position="1118"/>
    </location>
</feature>
<dbReference type="Gene3D" id="3.40.50.12390">
    <property type="match status" value="1"/>
</dbReference>
<comment type="caution">
    <text evidence="9">The sequence shown here is derived from an EMBL/GenBank/DDBJ whole genome shotgun (WGS) entry which is preliminary data.</text>
</comment>
<reference evidence="10" key="1">
    <citation type="submission" date="2016-06" db="EMBL/GenBank/DDBJ databases">
        <title>Parallel loss of symbiosis genes in relatives of nitrogen-fixing non-legume Parasponia.</title>
        <authorList>
            <person name="Van Velzen R."/>
            <person name="Holmer R."/>
            <person name="Bu F."/>
            <person name="Rutten L."/>
            <person name="Van Zeijl A."/>
            <person name="Liu W."/>
            <person name="Santuari L."/>
            <person name="Cao Q."/>
            <person name="Sharma T."/>
            <person name="Shen D."/>
            <person name="Roswanjaya Y."/>
            <person name="Wardhani T."/>
            <person name="Kalhor M.S."/>
            <person name="Jansen J."/>
            <person name="Van den Hoogen J."/>
            <person name="Gungor B."/>
            <person name="Hartog M."/>
            <person name="Hontelez J."/>
            <person name="Verver J."/>
            <person name="Yang W.-C."/>
            <person name="Schijlen E."/>
            <person name="Repin R."/>
            <person name="Schilthuizen M."/>
            <person name="Schranz E."/>
            <person name="Heidstra R."/>
            <person name="Miyata K."/>
            <person name="Fedorova E."/>
            <person name="Kohlen W."/>
            <person name="Bisseling T."/>
            <person name="Smit S."/>
            <person name="Geurts R."/>
        </authorList>
    </citation>
    <scope>NUCLEOTIDE SEQUENCE [LARGE SCALE GENOMIC DNA]</scope>
    <source>
        <strain evidence="10">cv. WU1-14</strain>
    </source>
</reference>
<keyword evidence="4" id="KW-0378">Hydrolase</keyword>
<keyword evidence="5" id="KW-0269">Exonuclease</keyword>
<comment type="similarity">
    <text evidence="1">Belongs to the 5'-3' exonuclease family. XRN2/RAT1 subfamily.</text>
</comment>
<gene>
    <name evidence="9" type="ORF">PanWU01x14_153670</name>
</gene>
<evidence type="ECO:0000256" key="4">
    <source>
        <dbReference type="ARBA" id="ARBA00022801"/>
    </source>
</evidence>
<dbReference type="Proteomes" id="UP000237105">
    <property type="component" value="Unassembled WGS sequence"/>
</dbReference>
<dbReference type="Pfam" id="PF03159">
    <property type="entry name" value="XRN_N"/>
    <property type="match status" value="1"/>
</dbReference>
<dbReference type="InterPro" id="IPR004859">
    <property type="entry name" value="Xrn1_N"/>
</dbReference>
<feature type="compositionally biased region" description="Basic residues" evidence="6">
    <location>
        <begin position="1354"/>
        <end position="1364"/>
    </location>
</feature>
<feature type="compositionally biased region" description="Basic residues" evidence="6">
    <location>
        <begin position="1100"/>
        <end position="1111"/>
    </location>
</feature>
<evidence type="ECO:0000256" key="2">
    <source>
        <dbReference type="ARBA" id="ARBA00022664"/>
    </source>
</evidence>
<evidence type="ECO:0000256" key="5">
    <source>
        <dbReference type="ARBA" id="ARBA00022839"/>
    </source>
</evidence>
<feature type="compositionally biased region" description="Basic residues" evidence="6">
    <location>
        <begin position="767"/>
        <end position="781"/>
    </location>
</feature>
<feature type="compositionally biased region" description="Basic and acidic residues" evidence="6">
    <location>
        <begin position="738"/>
        <end position="749"/>
    </location>
</feature>
<organism evidence="9 10">
    <name type="scientific">Parasponia andersonii</name>
    <name type="common">Sponia andersonii</name>
    <dbReference type="NCBI Taxonomy" id="3476"/>
    <lineage>
        <taxon>Eukaryota</taxon>
        <taxon>Viridiplantae</taxon>
        <taxon>Streptophyta</taxon>
        <taxon>Embryophyta</taxon>
        <taxon>Tracheophyta</taxon>
        <taxon>Spermatophyta</taxon>
        <taxon>Magnoliopsida</taxon>
        <taxon>eudicotyledons</taxon>
        <taxon>Gunneridae</taxon>
        <taxon>Pentapetalae</taxon>
        <taxon>rosids</taxon>
        <taxon>fabids</taxon>
        <taxon>Rosales</taxon>
        <taxon>Cannabaceae</taxon>
        <taxon>Parasponia</taxon>
    </lineage>
</organism>
<evidence type="ECO:0000259" key="8">
    <source>
        <dbReference type="Pfam" id="PF17846"/>
    </source>
</evidence>
<dbReference type="PANTHER" id="PTHR12341">
    <property type="entry name" value="5'-&gt;3' EXORIBONUCLEASE"/>
    <property type="match status" value="1"/>
</dbReference>
<evidence type="ECO:0000256" key="6">
    <source>
        <dbReference type="SAM" id="MobiDB-lite"/>
    </source>
</evidence>
<dbReference type="GO" id="GO:0000956">
    <property type="term" value="P:nuclear-transcribed mRNA catabolic process"/>
    <property type="evidence" value="ECO:0007669"/>
    <property type="project" value="TreeGrafter"/>
</dbReference>
<protein>
    <submittedName>
        <fullName evidence="9">5'-3' exoribonuclease</fullName>
    </submittedName>
</protein>
<feature type="region of interest" description="Disordered" evidence="6">
    <location>
        <begin position="1349"/>
        <end position="1373"/>
    </location>
</feature>
<evidence type="ECO:0000256" key="3">
    <source>
        <dbReference type="ARBA" id="ARBA00022722"/>
    </source>
</evidence>
<feature type="region of interest" description="Disordered" evidence="6">
    <location>
        <begin position="1205"/>
        <end position="1233"/>
    </location>
</feature>
<dbReference type="Pfam" id="PF17846">
    <property type="entry name" value="XRN_M"/>
    <property type="match status" value="2"/>
</dbReference>
<dbReference type="GO" id="GO:0006397">
    <property type="term" value="P:mRNA processing"/>
    <property type="evidence" value="ECO:0007669"/>
    <property type="project" value="UniProtKB-KW"/>
</dbReference>
<dbReference type="EMBL" id="JXTB01000131">
    <property type="protein sequence ID" value="PON60381.1"/>
    <property type="molecule type" value="Genomic_DNA"/>
</dbReference>
<feature type="domain" description="Xrn1 helical" evidence="8">
    <location>
        <begin position="272"/>
        <end position="375"/>
    </location>
</feature>
<feature type="region of interest" description="Disordered" evidence="6">
    <location>
        <begin position="959"/>
        <end position="990"/>
    </location>
</feature>
<dbReference type="GO" id="GO:0003723">
    <property type="term" value="F:RNA binding"/>
    <property type="evidence" value="ECO:0007669"/>
    <property type="project" value="TreeGrafter"/>
</dbReference>
<dbReference type="GO" id="GO:0005634">
    <property type="term" value="C:nucleus"/>
    <property type="evidence" value="ECO:0007669"/>
    <property type="project" value="TreeGrafter"/>
</dbReference>
<name>A0A2P5CH60_PARAD</name>
<dbReference type="FunFam" id="1.25.40.1050:FF:000002">
    <property type="entry name" value="5'-3' exoribonuclease"/>
    <property type="match status" value="1"/>
</dbReference>
<dbReference type="STRING" id="3476.A0A2P5CH60"/>
<feature type="compositionally biased region" description="Basic residues" evidence="6">
    <location>
        <begin position="1484"/>
        <end position="1495"/>
    </location>
</feature>
<keyword evidence="10" id="KW-1185">Reference proteome</keyword>
<dbReference type="InterPro" id="IPR027073">
    <property type="entry name" value="5_3_exoribonuclease"/>
</dbReference>
<dbReference type="Gene3D" id="1.25.40.1050">
    <property type="match status" value="1"/>
</dbReference>
<keyword evidence="2" id="KW-0507">mRNA processing</keyword>
<feature type="compositionally biased region" description="Basic residues" evidence="6">
    <location>
        <begin position="976"/>
        <end position="985"/>
    </location>
</feature>
<evidence type="ECO:0000256" key="1">
    <source>
        <dbReference type="ARBA" id="ARBA00006994"/>
    </source>
</evidence>
<dbReference type="PANTHER" id="PTHR12341:SF53">
    <property type="entry name" value="5'-3' EXORIBONUCLEASE"/>
    <property type="match status" value="1"/>
</dbReference>
<dbReference type="OrthoDB" id="372487at2759"/>
<evidence type="ECO:0000313" key="10">
    <source>
        <dbReference type="Proteomes" id="UP000237105"/>
    </source>
</evidence>
<dbReference type="InterPro" id="IPR041412">
    <property type="entry name" value="Xrn1_helical"/>
</dbReference>
<feature type="domain" description="Xrn1 helical" evidence="8">
    <location>
        <begin position="386"/>
        <end position="686"/>
    </location>
</feature>
<evidence type="ECO:0000313" key="9">
    <source>
        <dbReference type="EMBL" id="PON60381.1"/>
    </source>
</evidence>
<dbReference type="CDD" id="cd18673">
    <property type="entry name" value="PIN_XRN1-2-like"/>
    <property type="match status" value="1"/>
</dbReference>
<proteinExistence type="inferred from homology"/>
<feature type="region of interest" description="Disordered" evidence="6">
    <location>
        <begin position="208"/>
        <end position="228"/>
    </location>
</feature>
<feature type="domain" description="Xrn1 N-terminal" evidence="7">
    <location>
        <begin position="19"/>
        <end position="201"/>
    </location>
</feature>
<feature type="region of interest" description="Disordered" evidence="6">
    <location>
        <begin position="1464"/>
        <end position="1499"/>
    </location>
</feature>
<accession>A0A2P5CH60</accession>